<evidence type="ECO:0000313" key="3">
    <source>
        <dbReference type="EMBL" id="POY73413.1"/>
    </source>
</evidence>
<name>A0A2S5B9G5_9BASI</name>
<evidence type="ECO:0000259" key="2">
    <source>
        <dbReference type="PROSITE" id="PS50048"/>
    </source>
</evidence>
<dbReference type="AlphaFoldDB" id="A0A2S5B9G5"/>
<dbReference type="InterPro" id="IPR036864">
    <property type="entry name" value="Zn2-C6_fun-type_DNA-bd_sf"/>
</dbReference>
<sequence>MGSNSTGGPSHRRTYKSSGHKRKNKLKPNDPLPPGTTTKELSCASCRIRKTRCSGDRPACVQCIRGAATKGYPADGVHCVFSAASVFAKKEDVAFEAQVGGRGAKCIWDGARPPSTSSNGSTTSTATTEVPTANSSSASSSALAAGGDQEETIQALLEPEAPSVAIESPDPANQHGTSPSYRPPLRAAIVTETPETVSSPPPRSPLPPLSPFPPTSPPAHRILPPPAPQLPAVSTPCPLDHTSRSSISRIFLSRPPPPLPPLDLGRPVLGPLAHDGLLSTPFLLPRRSASPPSPTTPEEPLPSTAEASFWEWGPLTPQEVAQWPGMKYAATQAGLFLTGAFL</sequence>
<protein>
    <recommendedName>
        <fullName evidence="2">Zn(2)-C6 fungal-type domain-containing protein</fullName>
    </recommendedName>
</protein>
<dbReference type="SUPFAM" id="SSF57701">
    <property type="entry name" value="Zn2/Cys6 DNA-binding domain"/>
    <property type="match status" value="1"/>
</dbReference>
<accession>A0A2S5B9G5</accession>
<feature type="compositionally biased region" description="Pro residues" evidence="1">
    <location>
        <begin position="199"/>
        <end position="229"/>
    </location>
</feature>
<proteinExistence type="predicted"/>
<dbReference type="EMBL" id="PJQD01000038">
    <property type="protein sequence ID" value="POY73413.1"/>
    <property type="molecule type" value="Genomic_DNA"/>
</dbReference>
<evidence type="ECO:0000256" key="1">
    <source>
        <dbReference type="SAM" id="MobiDB-lite"/>
    </source>
</evidence>
<feature type="region of interest" description="Disordered" evidence="1">
    <location>
        <begin position="106"/>
        <end position="148"/>
    </location>
</feature>
<dbReference type="GO" id="GO:0000981">
    <property type="term" value="F:DNA-binding transcription factor activity, RNA polymerase II-specific"/>
    <property type="evidence" value="ECO:0007669"/>
    <property type="project" value="InterPro"/>
</dbReference>
<feature type="region of interest" description="Disordered" evidence="1">
    <location>
        <begin position="283"/>
        <end position="307"/>
    </location>
</feature>
<keyword evidence="4" id="KW-1185">Reference proteome</keyword>
<dbReference type="Proteomes" id="UP000237144">
    <property type="component" value="Unassembled WGS sequence"/>
</dbReference>
<dbReference type="GO" id="GO:0008270">
    <property type="term" value="F:zinc ion binding"/>
    <property type="evidence" value="ECO:0007669"/>
    <property type="project" value="InterPro"/>
</dbReference>
<feature type="region of interest" description="Disordered" evidence="1">
    <location>
        <begin position="1"/>
        <end position="39"/>
    </location>
</feature>
<feature type="region of interest" description="Disordered" evidence="1">
    <location>
        <begin position="193"/>
        <end position="240"/>
    </location>
</feature>
<evidence type="ECO:0000313" key="4">
    <source>
        <dbReference type="Proteomes" id="UP000237144"/>
    </source>
</evidence>
<feature type="domain" description="Zn(2)-C6 fungal-type" evidence="2">
    <location>
        <begin position="42"/>
        <end position="81"/>
    </location>
</feature>
<dbReference type="PROSITE" id="PS50048">
    <property type="entry name" value="ZN2_CY6_FUNGAL_2"/>
    <property type="match status" value="1"/>
</dbReference>
<dbReference type="Gene3D" id="4.10.240.10">
    <property type="entry name" value="Zn(2)-C6 fungal-type DNA-binding domain"/>
    <property type="match status" value="1"/>
</dbReference>
<reference evidence="3 4" key="1">
    <citation type="journal article" date="2018" name="Front. Microbiol.">
        <title>Prospects for Fungal Bioremediation of Acidic Radioactive Waste Sites: Characterization and Genome Sequence of Rhodotorula taiwanensis MD1149.</title>
        <authorList>
            <person name="Tkavc R."/>
            <person name="Matrosova V.Y."/>
            <person name="Grichenko O.E."/>
            <person name="Gostincar C."/>
            <person name="Volpe R.P."/>
            <person name="Klimenkova P."/>
            <person name="Gaidamakova E.K."/>
            <person name="Zhou C.E."/>
            <person name="Stewart B.J."/>
            <person name="Lyman M.G."/>
            <person name="Malfatti S.A."/>
            <person name="Rubinfeld B."/>
            <person name="Courtot M."/>
            <person name="Singh J."/>
            <person name="Dalgard C.L."/>
            <person name="Hamilton T."/>
            <person name="Frey K.G."/>
            <person name="Gunde-Cimerman N."/>
            <person name="Dugan L."/>
            <person name="Daly M.J."/>
        </authorList>
    </citation>
    <scope>NUCLEOTIDE SEQUENCE [LARGE SCALE GENOMIC DNA]</scope>
    <source>
        <strain evidence="3 4">MD1149</strain>
    </source>
</reference>
<organism evidence="3 4">
    <name type="scientific">Rhodotorula taiwanensis</name>
    <dbReference type="NCBI Taxonomy" id="741276"/>
    <lineage>
        <taxon>Eukaryota</taxon>
        <taxon>Fungi</taxon>
        <taxon>Dikarya</taxon>
        <taxon>Basidiomycota</taxon>
        <taxon>Pucciniomycotina</taxon>
        <taxon>Microbotryomycetes</taxon>
        <taxon>Sporidiobolales</taxon>
        <taxon>Sporidiobolaceae</taxon>
        <taxon>Rhodotorula</taxon>
    </lineage>
</organism>
<feature type="compositionally biased region" description="Low complexity" evidence="1">
    <location>
        <begin position="115"/>
        <end position="145"/>
    </location>
</feature>
<feature type="compositionally biased region" description="Basic residues" evidence="1">
    <location>
        <begin position="10"/>
        <end position="26"/>
    </location>
</feature>
<gene>
    <name evidence="3" type="ORF">BMF94_3751</name>
</gene>
<dbReference type="CDD" id="cd00067">
    <property type="entry name" value="GAL4"/>
    <property type="match status" value="1"/>
</dbReference>
<feature type="compositionally biased region" description="Pro residues" evidence="1">
    <location>
        <begin position="291"/>
        <end position="300"/>
    </location>
</feature>
<dbReference type="Pfam" id="PF00172">
    <property type="entry name" value="Zn_clus"/>
    <property type="match status" value="1"/>
</dbReference>
<comment type="caution">
    <text evidence="3">The sequence shown here is derived from an EMBL/GenBank/DDBJ whole genome shotgun (WGS) entry which is preliminary data.</text>
</comment>
<dbReference type="OrthoDB" id="2529504at2759"/>
<dbReference type="InterPro" id="IPR001138">
    <property type="entry name" value="Zn2Cys6_DnaBD"/>
</dbReference>